<dbReference type="RefSeq" id="WP_306728752.1">
    <property type="nucleotide sequence ID" value="NZ_JAVDDT010000006.1"/>
</dbReference>
<evidence type="ECO:0000313" key="2">
    <source>
        <dbReference type="Proteomes" id="UP001239019"/>
    </source>
</evidence>
<comment type="caution">
    <text evidence="1">The sequence shown here is derived from an EMBL/GenBank/DDBJ whole genome shotgun (WGS) entry which is preliminary data.</text>
</comment>
<evidence type="ECO:0000313" key="1">
    <source>
        <dbReference type="EMBL" id="MDQ2070258.1"/>
    </source>
</evidence>
<dbReference type="Proteomes" id="UP001239019">
    <property type="component" value="Unassembled WGS sequence"/>
</dbReference>
<protein>
    <submittedName>
        <fullName evidence="1">Uncharacterized protein</fullName>
    </submittedName>
</protein>
<gene>
    <name evidence="1" type="ORF">RBH19_10240</name>
</gene>
<keyword evidence="2" id="KW-1185">Reference proteome</keyword>
<reference evidence="1 2" key="1">
    <citation type="submission" date="2023-08" db="EMBL/GenBank/DDBJ databases">
        <title>Whole-genome sequencing of halo(alkali)philic microorganisms from hypersaline lakes.</title>
        <authorList>
            <person name="Sorokin D.Y."/>
            <person name="Abbas B."/>
            <person name="Merkel A.Y."/>
        </authorList>
    </citation>
    <scope>NUCLEOTIDE SEQUENCE [LARGE SCALE GENOMIC DNA]</scope>
    <source>
        <strain evidence="1 2">AB-CW4</strain>
    </source>
</reference>
<proteinExistence type="predicted"/>
<dbReference type="EMBL" id="JAVDDT010000006">
    <property type="protein sequence ID" value="MDQ2070258.1"/>
    <property type="molecule type" value="Genomic_DNA"/>
</dbReference>
<name>A0ABU0W924_9GAMM</name>
<sequence length="80" mass="9519">MDARVYRAESHRNPQDYSEVSELQVLSDIQYFQDQLAELPVDDDPYNRARRHVYVTLLQQRRRLLAATRAGRPADWPEFN</sequence>
<accession>A0ABU0W924</accession>
<organism evidence="1 2">
    <name type="scientific">Natronospira bacteriovora</name>
    <dbReference type="NCBI Taxonomy" id="3069753"/>
    <lineage>
        <taxon>Bacteria</taxon>
        <taxon>Pseudomonadati</taxon>
        <taxon>Pseudomonadota</taxon>
        <taxon>Gammaproteobacteria</taxon>
        <taxon>Natronospirales</taxon>
        <taxon>Natronospiraceae</taxon>
        <taxon>Natronospira</taxon>
    </lineage>
</organism>